<reference evidence="4" key="1">
    <citation type="journal article" date="2008" name="Genome Biol.">
        <title>The genome sequence of the model ascomycete fungus Podospora anserina.</title>
        <authorList>
            <person name="Espagne E."/>
            <person name="Lespinet O."/>
            <person name="Malagnac F."/>
            <person name="Da Silva C."/>
            <person name="Jaillon O."/>
            <person name="Porcel B.M."/>
            <person name="Couloux A."/>
            <person name="Aury J.-M."/>
            <person name="Segurens B."/>
            <person name="Poulain J."/>
            <person name="Anthouard V."/>
            <person name="Grossetete S."/>
            <person name="Khalili H."/>
            <person name="Coppin E."/>
            <person name="Dequard-Chablat M."/>
            <person name="Picard M."/>
            <person name="Contamine V."/>
            <person name="Arnaise S."/>
            <person name="Bourdais A."/>
            <person name="Berteaux-Lecellier V."/>
            <person name="Gautheret D."/>
            <person name="de Vries R.P."/>
            <person name="Battaglia E."/>
            <person name="Coutinho P.M."/>
            <person name="Danchin E.G.J."/>
            <person name="Henrissat B."/>
            <person name="El Khoury R."/>
            <person name="Sainsard-Chanet A."/>
            <person name="Boivin A."/>
            <person name="Pinan-Lucarre B."/>
            <person name="Sellem C.H."/>
            <person name="Debuchy R."/>
            <person name="Wincker P."/>
            <person name="Weissenbach J."/>
            <person name="Silar P."/>
        </authorList>
    </citation>
    <scope>NUCLEOTIDE SEQUENCE [LARGE SCALE GENOMIC DNA]</scope>
    <source>
        <strain evidence="4">S mat+</strain>
    </source>
</reference>
<dbReference type="GO" id="GO:0007131">
    <property type="term" value="P:reciprocal meiotic recombination"/>
    <property type="evidence" value="ECO:0007669"/>
    <property type="project" value="TreeGrafter"/>
</dbReference>
<dbReference type="Pfam" id="PF05192">
    <property type="entry name" value="MutS_III"/>
    <property type="match status" value="1"/>
</dbReference>
<keyword evidence="2" id="KW-1133">Transmembrane helix</keyword>
<dbReference type="InterPro" id="IPR036187">
    <property type="entry name" value="DNA_mismatch_repair_MutS_sf"/>
</dbReference>
<dbReference type="GO" id="GO:0005634">
    <property type="term" value="C:nucleus"/>
    <property type="evidence" value="ECO:0007669"/>
    <property type="project" value="TreeGrafter"/>
</dbReference>
<dbReference type="GO" id="GO:0005524">
    <property type="term" value="F:ATP binding"/>
    <property type="evidence" value="ECO:0007669"/>
    <property type="project" value="InterPro"/>
</dbReference>
<name>B2AB01_PODAN</name>
<evidence type="ECO:0000256" key="2">
    <source>
        <dbReference type="SAM" id="Phobius"/>
    </source>
</evidence>
<dbReference type="KEGG" id="pan:PODANSg09830"/>
<keyword evidence="2" id="KW-0812">Transmembrane</keyword>
<dbReference type="PANTHER" id="PTHR11361">
    <property type="entry name" value="DNA MISMATCH REPAIR PROTEIN MUTS FAMILY MEMBER"/>
    <property type="match status" value="1"/>
</dbReference>
<dbReference type="HOGENOM" id="CLU_1023496_0_0_1"/>
<protein>
    <submittedName>
        <fullName evidence="4">Podospora anserina S mat+ genomic DNA chromosome 1, supercontig 1</fullName>
    </submittedName>
</protein>
<dbReference type="AlphaFoldDB" id="B2AB01"/>
<evidence type="ECO:0000256" key="1">
    <source>
        <dbReference type="ARBA" id="ARBA00006271"/>
    </source>
</evidence>
<dbReference type="VEuPathDB" id="FungiDB:PODANS_1_5720"/>
<dbReference type="GO" id="GO:0030983">
    <property type="term" value="F:mismatched DNA binding"/>
    <property type="evidence" value="ECO:0007669"/>
    <property type="project" value="InterPro"/>
</dbReference>
<dbReference type="InterPro" id="IPR007696">
    <property type="entry name" value="DNA_mismatch_repair_MutS_core"/>
</dbReference>
<dbReference type="Gene3D" id="1.10.1420.10">
    <property type="match status" value="1"/>
</dbReference>
<feature type="domain" description="DNA mismatch repair protein MutS core" evidence="3">
    <location>
        <begin position="6"/>
        <end position="156"/>
    </location>
</feature>
<dbReference type="PANTHER" id="PTHR11361:SF21">
    <property type="entry name" value="MUTS PROTEIN HOMOLOG 4"/>
    <property type="match status" value="1"/>
</dbReference>
<dbReference type="GO" id="GO:0140664">
    <property type="term" value="F:ATP-dependent DNA damage sensor activity"/>
    <property type="evidence" value="ECO:0007669"/>
    <property type="project" value="InterPro"/>
</dbReference>
<gene>
    <name evidence="4" type="ORF">PODANS_1_5720</name>
</gene>
<dbReference type="InterPro" id="IPR045076">
    <property type="entry name" value="MutS"/>
</dbReference>
<proteinExistence type="inferred from homology"/>
<comment type="similarity">
    <text evidence="1">Belongs to the DNA mismatch repair MutS family.</text>
</comment>
<dbReference type="EMBL" id="CU633438">
    <property type="protein sequence ID" value="CAP60263.1"/>
    <property type="molecule type" value="Genomic_DNA"/>
</dbReference>
<dbReference type="GO" id="GO:0006298">
    <property type="term" value="P:mismatch repair"/>
    <property type="evidence" value="ECO:0007669"/>
    <property type="project" value="InterPro"/>
</dbReference>
<evidence type="ECO:0000313" key="4">
    <source>
        <dbReference type="EMBL" id="CAP60263.1"/>
    </source>
</evidence>
<organism evidence="4">
    <name type="scientific">Podospora anserina (strain S / ATCC MYA-4624 / DSM 980 / FGSC 10383)</name>
    <name type="common">Pleurage anserina</name>
    <dbReference type="NCBI Taxonomy" id="515849"/>
    <lineage>
        <taxon>Eukaryota</taxon>
        <taxon>Fungi</taxon>
        <taxon>Dikarya</taxon>
        <taxon>Ascomycota</taxon>
        <taxon>Pezizomycotina</taxon>
        <taxon>Sordariomycetes</taxon>
        <taxon>Sordariomycetidae</taxon>
        <taxon>Sordariales</taxon>
        <taxon>Podosporaceae</taxon>
        <taxon>Podospora</taxon>
        <taxon>Podospora anserina</taxon>
    </lineage>
</organism>
<dbReference type="RefSeq" id="XP_001912781.1">
    <property type="nucleotide sequence ID" value="XM_001912746.1"/>
</dbReference>
<keyword evidence="2" id="KW-0472">Membrane</keyword>
<accession>B2AB01</accession>
<reference evidence="4" key="2">
    <citation type="submission" date="2008-07" db="EMBL/GenBank/DDBJ databases">
        <authorList>
            <person name="Genoscope - CEA"/>
        </authorList>
    </citation>
    <scope>NUCLEOTIDE SEQUENCE</scope>
    <source>
        <strain evidence="4">S mat+</strain>
    </source>
</reference>
<feature type="transmembrane region" description="Helical" evidence="2">
    <location>
        <begin position="241"/>
        <end position="263"/>
    </location>
</feature>
<dbReference type="OrthoDB" id="276261at2759"/>
<sequence>MRMDKAAIQALELLRNGRQAQPGDNTLFALANNTRTPEGRRLLTRSVLQPMTNEEEINLHHDAVETLCGDEDVFRKLRDWLKEFDGIDLESISGWVSEDQPIGIVSSSGRHMSAAVGAHELSQAEGDLSRVLGLKSYLKNVQALHQLLRAADVTDHLLASVASKTGADKTGPTLGLLAAVLQEDAAYSRSAAEIGHARMWAIRALPNDAIDLARAEHRRTREEAEAYFALKLALFQGKFEMFWLVFFLVLSSSGLFASAALVISVTSWQHFC</sequence>
<evidence type="ECO:0000259" key="3">
    <source>
        <dbReference type="Pfam" id="PF05192"/>
    </source>
</evidence>
<dbReference type="SUPFAM" id="SSF48334">
    <property type="entry name" value="DNA repair protein MutS, domain III"/>
    <property type="match status" value="1"/>
</dbReference>
<dbReference type="GeneID" id="6197450"/>